<name>Q2JE64_FRACC</name>
<keyword evidence="1" id="KW-0238">DNA-binding</keyword>
<dbReference type="EMBL" id="CP000249">
    <property type="protein sequence ID" value="ABD10428.1"/>
    <property type="molecule type" value="Genomic_DNA"/>
</dbReference>
<dbReference type="eggNOG" id="COG1396">
    <property type="taxonomic scope" value="Bacteria"/>
</dbReference>
<keyword evidence="2" id="KW-1185">Reference proteome</keyword>
<dbReference type="Proteomes" id="UP000001937">
    <property type="component" value="Chromosome"/>
</dbReference>
<proteinExistence type="predicted"/>
<protein>
    <submittedName>
        <fullName evidence="1">DNA-binding protein</fullName>
    </submittedName>
</protein>
<dbReference type="GO" id="GO:0003677">
    <property type="term" value="F:DNA binding"/>
    <property type="evidence" value="ECO:0007669"/>
    <property type="project" value="UniProtKB-KW"/>
</dbReference>
<reference evidence="1 2" key="1">
    <citation type="journal article" date="2007" name="Genome Res.">
        <title>Genome characteristics of facultatively symbiotic Frankia sp. strains reflect host range and host plant biogeography.</title>
        <authorList>
            <person name="Normand P."/>
            <person name="Lapierre P."/>
            <person name="Tisa L.S."/>
            <person name="Gogarten J.P."/>
            <person name="Alloisio N."/>
            <person name="Bagnarol E."/>
            <person name="Bassi C.A."/>
            <person name="Berry A.M."/>
            <person name="Bickhart D.M."/>
            <person name="Choisne N."/>
            <person name="Couloux A."/>
            <person name="Cournoyer B."/>
            <person name="Cruveiller S."/>
            <person name="Daubin V."/>
            <person name="Demange N."/>
            <person name="Francino M.P."/>
            <person name="Goltsman E."/>
            <person name="Huang Y."/>
            <person name="Kopp O.R."/>
            <person name="Labarre L."/>
            <person name="Lapidus A."/>
            <person name="Lavire C."/>
            <person name="Marechal J."/>
            <person name="Martinez M."/>
            <person name="Mastronunzio J.E."/>
            <person name="Mullin B.C."/>
            <person name="Niemann J."/>
            <person name="Pujic P."/>
            <person name="Rawnsley T."/>
            <person name="Rouy Z."/>
            <person name="Schenowitz C."/>
            <person name="Sellstedt A."/>
            <person name="Tavares F."/>
            <person name="Tomkins J.P."/>
            <person name="Vallenet D."/>
            <person name="Valverde C."/>
            <person name="Wall L.G."/>
            <person name="Wang Y."/>
            <person name="Medigue C."/>
            <person name="Benson D.R."/>
        </authorList>
    </citation>
    <scope>NUCLEOTIDE SEQUENCE [LARGE SCALE GENOMIC DNA]</scope>
    <source>
        <strain evidence="2">DSM 45818 / CECT 9043 / CcI3</strain>
    </source>
</reference>
<gene>
    <name evidence="1" type="ordered locus">Francci3_1046</name>
</gene>
<evidence type="ECO:0000313" key="1">
    <source>
        <dbReference type="EMBL" id="ABD10428.1"/>
    </source>
</evidence>
<accession>Q2JE64</accession>
<sequence>MRGVDTSVLGSGRRRAQFLTDFGRGLAQSRGKDKQALAVLREAERLAPELVRTHPLVRETVAVMLQRARANVGGRDLRGLAYRMGIA</sequence>
<dbReference type="AlphaFoldDB" id="Q2JE64"/>
<dbReference type="RefSeq" id="WP_011435496.1">
    <property type="nucleotide sequence ID" value="NZ_JENI01000089.1"/>
</dbReference>
<organism evidence="1 2">
    <name type="scientific">Frankia casuarinae (strain DSM 45818 / CECT 9043 / HFP020203 / CcI3)</name>
    <dbReference type="NCBI Taxonomy" id="106370"/>
    <lineage>
        <taxon>Bacteria</taxon>
        <taxon>Bacillati</taxon>
        <taxon>Actinomycetota</taxon>
        <taxon>Actinomycetes</taxon>
        <taxon>Frankiales</taxon>
        <taxon>Frankiaceae</taxon>
        <taxon>Frankia</taxon>
    </lineage>
</organism>
<dbReference type="HOGENOM" id="CLU_2478838_0_0_11"/>
<dbReference type="KEGG" id="fra:Francci3_1046"/>
<evidence type="ECO:0000313" key="2">
    <source>
        <dbReference type="Proteomes" id="UP000001937"/>
    </source>
</evidence>
<dbReference type="STRING" id="106370.Francci3_1046"/>